<dbReference type="InterPro" id="IPR023398">
    <property type="entry name" value="TIF_eIF4e-like"/>
</dbReference>
<evidence type="ECO:0000313" key="9">
    <source>
        <dbReference type="Proteomes" id="UP001189429"/>
    </source>
</evidence>
<evidence type="ECO:0000256" key="2">
    <source>
        <dbReference type="ARBA" id="ARBA00022540"/>
    </source>
</evidence>
<feature type="region of interest" description="Disordered" evidence="7">
    <location>
        <begin position="160"/>
        <end position="242"/>
    </location>
</feature>
<keyword evidence="5 6" id="KW-0648">Protein biosynthesis</keyword>
<dbReference type="EMBL" id="CAUYUJ010022426">
    <property type="protein sequence ID" value="CAK0910575.1"/>
    <property type="molecule type" value="Genomic_DNA"/>
</dbReference>
<dbReference type="InterPro" id="IPR001040">
    <property type="entry name" value="TIF_eIF_4E"/>
</dbReference>
<gene>
    <name evidence="8" type="ORF">PCOR1329_LOCUS84728</name>
</gene>
<dbReference type="Proteomes" id="UP001189429">
    <property type="component" value="Unassembled WGS sequence"/>
</dbReference>
<organism evidence="8 9">
    <name type="scientific">Prorocentrum cordatum</name>
    <dbReference type="NCBI Taxonomy" id="2364126"/>
    <lineage>
        <taxon>Eukaryota</taxon>
        <taxon>Sar</taxon>
        <taxon>Alveolata</taxon>
        <taxon>Dinophyceae</taxon>
        <taxon>Prorocentrales</taxon>
        <taxon>Prorocentraceae</taxon>
        <taxon>Prorocentrum</taxon>
    </lineage>
</organism>
<dbReference type="PANTHER" id="PTHR11960:SF8">
    <property type="entry name" value="EUKARYOTIC TRANSLATION INITIATION FACTOR 4E1-RELATED"/>
    <property type="match status" value="1"/>
</dbReference>
<proteinExistence type="inferred from homology"/>
<sequence length="308" mass="32814">MVFLSFNPSVSTADEIGDEGDACTAPGGGEAASAEHPLRYRWIVWQQLMASGKAAQYSEATRQVASCGTVEEFWGVWGRLPQPSELLGKAMVNDAADSFQTVDALMLFRDGIMPQWEDEANAEGGHFQLQLRPALGGGQIDEYWNNIVLGVVGATISTAAGHDHGPAAGGQALRGPRRHRAPPHRGVVWRPAGRQGSAGAAAQRGAVSFDQDTGGQDRDGSEAGDEEPQVDAAPVREEHGGRVTRGVSCSSCLADAPVSCRIGDRKMSDRSKRGRFRRHPRVNFTREAIDSNTLFCVGGWAEGECSGG</sequence>
<evidence type="ECO:0008006" key="10">
    <source>
        <dbReference type="Google" id="ProtNLM"/>
    </source>
</evidence>
<keyword evidence="2 6" id="KW-0396">Initiation factor</keyword>
<comment type="caution">
    <text evidence="8">The sequence shown here is derived from an EMBL/GenBank/DDBJ whole genome shotgun (WGS) entry which is preliminary data.</text>
</comment>
<comment type="similarity">
    <text evidence="1 6">Belongs to the eukaryotic initiation factor 4E family.</text>
</comment>
<evidence type="ECO:0000256" key="6">
    <source>
        <dbReference type="RuleBase" id="RU004374"/>
    </source>
</evidence>
<evidence type="ECO:0000256" key="1">
    <source>
        <dbReference type="ARBA" id="ARBA00009860"/>
    </source>
</evidence>
<keyword evidence="9" id="KW-1185">Reference proteome</keyword>
<dbReference type="Pfam" id="PF01652">
    <property type="entry name" value="IF4E"/>
    <property type="match status" value="1"/>
</dbReference>
<accession>A0ABN9YHK7</accession>
<keyword evidence="4 6" id="KW-0694">RNA-binding</keyword>
<dbReference type="Gene3D" id="3.30.760.10">
    <property type="entry name" value="RNA Cap, Translation Initiation Factor Eif4e"/>
    <property type="match status" value="1"/>
</dbReference>
<dbReference type="SUPFAM" id="SSF55418">
    <property type="entry name" value="eIF4e-like"/>
    <property type="match status" value="1"/>
</dbReference>
<dbReference type="PANTHER" id="PTHR11960">
    <property type="entry name" value="EUKARYOTIC TRANSLATION INITIATION FACTOR 4E RELATED"/>
    <property type="match status" value="1"/>
</dbReference>
<evidence type="ECO:0000256" key="4">
    <source>
        <dbReference type="ARBA" id="ARBA00022884"/>
    </source>
</evidence>
<name>A0ABN9YHK7_9DINO</name>
<evidence type="ECO:0000313" key="8">
    <source>
        <dbReference type="EMBL" id="CAK0910575.1"/>
    </source>
</evidence>
<evidence type="ECO:0000256" key="7">
    <source>
        <dbReference type="SAM" id="MobiDB-lite"/>
    </source>
</evidence>
<evidence type="ECO:0000256" key="5">
    <source>
        <dbReference type="ARBA" id="ARBA00022917"/>
    </source>
</evidence>
<reference evidence="8" key="1">
    <citation type="submission" date="2023-10" db="EMBL/GenBank/DDBJ databases">
        <authorList>
            <person name="Chen Y."/>
            <person name="Shah S."/>
            <person name="Dougan E. K."/>
            <person name="Thang M."/>
            <person name="Chan C."/>
        </authorList>
    </citation>
    <scope>NUCLEOTIDE SEQUENCE [LARGE SCALE GENOMIC DNA]</scope>
</reference>
<keyword evidence="3" id="KW-0810">Translation regulation</keyword>
<protein>
    <recommendedName>
        <fullName evidence="10">Eukaryotic translation initiation factor 4E</fullName>
    </recommendedName>
</protein>
<evidence type="ECO:0000256" key="3">
    <source>
        <dbReference type="ARBA" id="ARBA00022845"/>
    </source>
</evidence>
<feature type="compositionally biased region" description="Low complexity" evidence="7">
    <location>
        <begin position="192"/>
        <end position="206"/>
    </location>
</feature>